<evidence type="ECO:0000313" key="5">
    <source>
        <dbReference type="EMBL" id="MBD3934315.1"/>
    </source>
</evidence>
<name>A0A927F2E1_9ACTN</name>
<dbReference type="GO" id="GO:0000976">
    <property type="term" value="F:transcription cis-regulatory region binding"/>
    <property type="evidence" value="ECO:0007669"/>
    <property type="project" value="TreeGrafter"/>
</dbReference>
<dbReference type="Gene3D" id="1.10.10.60">
    <property type="entry name" value="Homeodomain-like"/>
    <property type="match status" value="1"/>
</dbReference>
<dbReference type="SMART" id="SM00342">
    <property type="entry name" value="HTH_ARAC"/>
    <property type="match status" value="1"/>
</dbReference>
<dbReference type="Pfam" id="PF12833">
    <property type="entry name" value="HTH_18"/>
    <property type="match status" value="1"/>
</dbReference>
<evidence type="ECO:0000256" key="1">
    <source>
        <dbReference type="ARBA" id="ARBA00023015"/>
    </source>
</evidence>
<evidence type="ECO:0000256" key="3">
    <source>
        <dbReference type="ARBA" id="ARBA00023163"/>
    </source>
</evidence>
<accession>A0A927F2E1</accession>
<dbReference type="InterPro" id="IPR020449">
    <property type="entry name" value="Tscrpt_reg_AraC-type_HTH"/>
</dbReference>
<protein>
    <submittedName>
        <fullName evidence="5">AraC family transcriptional regulator</fullName>
    </submittedName>
</protein>
<dbReference type="AlphaFoldDB" id="A0A927F2E1"/>
<dbReference type="PRINTS" id="PR00032">
    <property type="entry name" value="HTHARAC"/>
</dbReference>
<dbReference type="GO" id="GO:0005829">
    <property type="term" value="C:cytosol"/>
    <property type="evidence" value="ECO:0007669"/>
    <property type="project" value="TreeGrafter"/>
</dbReference>
<evidence type="ECO:0000259" key="4">
    <source>
        <dbReference type="PROSITE" id="PS01124"/>
    </source>
</evidence>
<comment type="caution">
    <text evidence="5">The sequence shown here is derived from an EMBL/GenBank/DDBJ whole genome shotgun (WGS) entry which is preliminary data.</text>
</comment>
<reference evidence="5" key="1">
    <citation type="submission" date="2020-09" db="EMBL/GenBank/DDBJ databases">
        <title>Secondary metabolite and genome analysis of marine Streptomyces chumphonensis KK1-2T.</title>
        <authorList>
            <person name="Phongsopitanun W."/>
            <person name="Kanchanasin P."/>
            <person name="Pittayakhajonwut P."/>
            <person name="Suwanborirux K."/>
            <person name="Tanasupawat S."/>
        </authorList>
    </citation>
    <scope>NUCLEOTIDE SEQUENCE</scope>
    <source>
        <strain evidence="5">KK1-2</strain>
    </source>
</reference>
<evidence type="ECO:0000256" key="2">
    <source>
        <dbReference type="ARBA" id="ARBA00023125"/>
    </source>
</evidence>
<dbReference type="PANTHER" id="PTHR47894">
    <property type="entry name" value="HTH-TYPE TRANSCRIPTIONAL REGULATOR GADX"/>
    <property type="match status" value="1"/>
</dbReference>
<dbReference type="SUPFAM" id="SSF46689">
    <property type="entry name" value="Homeodomain-like"/>
    <property type="match status" value="1"/>
</dbReference>
<dbReference type="InterPro" id="IPR009057">
    <property type="entry name" value="Homeodomain-like_sf"/>
</dbReference>
<dbReference type="EMBL" id="JACXYU010000015">
    <property type="protein sequence ID" value="MBD3934315.1"/>
    <property type="molecule type" value="Genomic_DNA"/>
</dbReference>
<organism evidence="5 6">
    <name type="scientific">Streptomyces chumphonensis</name>
    <dbReference type="NCBI Taxonomy" id="1214925"/>
    <lineage>
        <taxon>Bacteria</taxon>
        <taxon>Bacillati</taxon>
        <taxon>Actinomycetota</taxon>
        <taxon>Actinomycetes</taxon>
        <taxon>Kitasatosporales</taxon>
        <taxon>Streptomycetaceae</taxon>
        <taxon>Streptomyces</taxon>
    </lineage>
</organism>
<keyword evidence="3" id="KW-0804">Transcription</keyword>
<dbReference type="InterPro" id="IPR032687">
    <property type="entry name" value="AraC-type_N"/>
</dbReference>
<dbReference type="InterPro" id="IPR018060">
    <property type="entry name" value="HTH_AraC"/>
</dbReference>
<proteinExistence type="predicted"/>
<sequence length="344" mass="37895">MVTRSVSVHHVRAVLHGAERRSLPTEPLLRRAGIAPETLDDDRARVSPAQFTLLVQALWTALDDELLGFGPIPFKVGTFAMMCRVVVYGGVRGGHDLRAALRRCREFYDLFPAGPRLRPVETGGAEDEAAVEFDLADCDGPAHFGSEATTVIGHRFAGWLLRRRIALRRAEFAYPAPAHAAEYALLFGAPCVFDAPRTAIVFDRALLDEPVLQDAEGLRTFLRRAPVDVLARLDYAATVSARVRRLLGQALPGPLPTPEQIAARLSVSPQTLRRQLAAEGTSFQQVRDRLRRDHAIAALASGRVSIEALSRQLGFSEPSAFHRAFRRWTGATPRSYRLGPGQRN</sequence>
<keyword evidence="6" id="KW-1185">Reference proteome</keyword>
<gene>
    <name evidence="5" type="ORF">IF129_22475</name>
</gene>
<feature type="domain" description="HTH araC/xylS-type" evidence="4">
    <location>
        <begin position="241"/>
        <end position="339"/>
    </location>
</feature>
<dbReference type="GO" id="GO:0003700">
    <property type="term" value="F:DNA-binding transcription factor activity"/>
    <property type="evidence" value="ECO:0007669"/>
    <property type="project" value="InterPro"/>
</dbReference>
<dbReference type="PROSITE" id="PS01124">
    <property type="entry name" value="HTH_ARAC_FAMILY_2"/>
    <property type="match status" value="1"/>
</dbReference>
<evidence type="ECO:0000313" key="6">
    <source>
        <dbReference type="Proteomes" id="UP000632289"/>
    </source>
</evidence>
<dbReference type="Proteomes" id="UP000632289">
    <property type="component" value="Unassembled WGS sequence"/>
</dbReference>
<dbReference type="Pfam" id="PF12625">
    <property type="entry name" value="Arabinose_bd"/>
    <property type="match status" value="1"/>
</dbReference>
<keyword evidence="1" id="KW-0805">Transcription regulation</keyword>
<keyword evidence="2" id="KW-0238">DNA-binding</keyword>
<dbReference type="PANTHER" id="PTHR47894:SF1">
    <property type="entry name" value="HTH-TYPE TRANSCRIPTIONAL REGULATOR VQSM"/>
    <property type="match status" value="1"/>
</dbReference>